<dbReference type="Proteomes" id="UP000244162">
    <property type="component" value="Unassembled WGS sequence"/>
</dbReference>
<reference evidence="8 9" key="1">
    <citation type="submission" date="2017-09" db="EMBL/GenBank/DDBJ databases">
        <title>Sphingomonas panjinensis sp.nov., isolated from oil-contaminated soil.</title>
        <authorList>
            <person name="Wang L."/>
            <person name="Chen L."/>
        </authorList>
    </citation>
    <scope>NUCLEOTIDE SEQUENCE [LARGE SCALE GENOMIC DNA]</scope>
    <source>
        <strain evidence="8 9">FW-11</strain>
    </source>
</reference>
<dbReference type="InterPro" id="IPR027417">
    <property type="entry name" value="P-loop_NTPase"/>
</dbReference>
<sequence length="266" mass="28216">MSARGETAIRFDAIHKRYPDGAVALDGLSLTVPRGQFCVILGPSGAGKSTLLRMVNGLAIPSAGYIEVEGERIGPRTLPRLRRRIGMIHQQFNLVPRASVAANVIAGALPAVSMLRALTGLFPAELRARACALIADVGLEETHLRRRADALSGGQQQRVGIARAFMLDPAIILADEPVASLDPRTSRDILTLIAREARSRGSTVLCSLHQIDLARAFADRIVALSAGRIIFDGPPEALDRAAIANIYGEIGEPGPVAIPERMAAAG</sequence>
<dbReference type="EMBL" id="NWBU01000014">
    <property type="protein sequence ID" value="PTQ08865.1"/>
    <property type="molecule type" value="Genomic_DNA"/>
</dbReference>
<evidence type="ECO:0000256" key="3">
    <source>
        <dbReference type="ARBA" id="ARBA00022741"/>
    </source>
</evidence>
<dbReference type="Pfam" id="PF00005">
    <property type="entry name" value="ABC_tran"/>
    <property type="match status" value="1"/>
</dbReference>
<evidence type="ECO:0000259" key="7">
    <source>
        <dbReference type="PROSITE" id="PS50893"/>
    </source>
</evidence>
<dbReference type="PROSITE" id="PS00211">
    <property type="entry name" value="ABC_TRANSPORTER_1"/>
    <property type="match status" value="1"/>
</dbReference>
<evidence type="ECO:0000256" key="1">
    <source>
        <dbReference type="ARBA" id="ARBA00022448"/>
    </source>
</evidence>
<organism evidence="8 9">
    <name type="scientific">Sphingomonas oleivorans</name>
    <dbReference type="NCBI Taxonomy" id="1735121"/>
    <lineage>
        <taxon>Bacteria</taxon>
        <taxon>Pseudomonadati</taxon>
        <taxon>Pseudomonadota</taxon>
        <taxon>Alphaproteobacteria</taxon>
        <taxon>Sphingomonadales</taxon>
        <taxon>Sphingomonadaceae</taxon>
        <taxon>Sphingomonas</taxon>
    </lineage>
</organism>
<keyword evidence="3" id="KW-0547">Nucleotide-binding</keyword>
<evidence type="ECO:0000313" key="8">
    <source>
        <dbReference type="EMBL" id="PTQ08865.1"/>
    </source>
</evidence>
<comment type="caution">
    <text evidence="8">The sequence shown here is derived from an EMBL/GenBank/DDBJ whole genome shotgun (WGS) entry which is preliminary data.</text>
</comment>
<dbReference type="OrthoDB" id="9802264at2"/>
<dbReference type="GO" id="GO:0005524">
    <property type="term" value="F:ATP binding"/>
    <property type="evidence" value="ECO:0007669"/>
    <property type="project" value="UniProtKB-KW"/>
</dbReference>
<keyword evidence="4" id="KW-0067">ATP-binding</keyword>
<dbReference type="SUPFAM" id="SSF52540">
    <property type="entry name" value="P-loop containing nucleoside triphosphate hydrolases"/>
    <property type="match status" value="1"/>
</dbReference>
<dbReference type="PANTHER" id="PTHR43166">
    <property type="entry name" value="AMINO ACID IMPORT ATP-BINDING PROTEIN"/>
    <property type="match status" value="1"/>
</dbReference>
<dbReference type="SMART" id="SM00382">
    <property type="entry name" value="AAA"/>
    <property type="match status" value="1"/>
</dbReference>
<keyword evidence="9" id="KW-1185">Reference proteome</keyword>
<dbReference type="GO" id="GO:0015416">
    <property type="term" value="F:ABC-type phosphonate transporter activity"/>
    <property type="evidence" value="ECO:0007669"/>
    <property type="project" value="InterPro"/>
</dbReference>
<keyword evidence="5" id="KW-1278">Translocase</keyword>
<protein>
    <submittedName>
        <fullName evidence="8">Phosphonate ABC transporter</fullName>
    </submittedName>
</protein>
<dbReference type="InterPro" id="IPR003593">
    <property type="entry name" value="AAA+_ATPase"/>
</dbReference>
<evidence type="ECO:0000256" key="4">
    <source>
        <dbReference type="ARBA" id="ARBA00022840"/>
    </source>
</evidence>
<dbReference type="GO" id="GO:0016887">
    <property type="term" value="F:ATP hydrolysis activity"/>
    <property type="evidence" value="ECO:0007669"/>
    <property type="project" value="InterPro"/>
</dbReference>
<gene>
    <name evidence="8" type="ORF">CLG96_14885</name>
</gene>
<evidence type="ECO:0000256" key="5">
    <source>
        <dbReference type="ARBA" id="ARBA00022967"/>
    </source>
</evidence>
<dbReference type="InterPro" id="IPR012693">
    <property type="entry name" value="ABC_transpr_PhnC"/>
</dbReference>
<keyword evidence="1" id="KW-0813">Transport</keyword>
<evidence type="ECO:0000256" key="2">
    <source>
        <dbReference type="ARBA" id="ARBA00022475"/>
    </source>
</evidence>
<dbReference type="InterPro" id="IPR017871">
    <property type="entry name" value="ABC_transporter-like_CS"/>
</dbReference>
<dbReference type="RefSeq" id="WP_107969030.1">
    <property type="nucleotide sequence ID" value="NZ_NWBU01000014.1"/>
</dbReference>
<dbReference type="PROSITE" id="PS50893">
    <property type="entry name" value="ABC_TRANSPORTER_2"/>
    <property type="match status" value="1"/>
</dbReference>
<evidence type="ECO:0000256" key="6">
    <source>
        <dbReference type="ARBA" id="ARBA00023136"/>
    </source>
</evidence>
<dbReference type="CDD" id="cd03256">
    <property type="entry name" value="ABC_PhnC_transporter"/>
    <property type="match status" value="1"/>
</dbReference>
<dbReference type="PANTHER" id="PTHR43166:SF6">
    <property type="entry name" value="PHOSPHONATES IMPORT ATP-BINDING PROTEIN PHNC"/>
    <property type="match status" value="1"/>
</dbReference>
<dbReference type="Gene3D" id="3.40.50.300">
    <property type="entry name" value="P-loop containing nucleotide triphosphate hydrolases"/>
    <property type="match status" value="1"/>
</dbReference>
<dbReference type="InterPro" id="IPR050086">
    <property type="entry name" value="MetN_ABC_transporter-like"/>
</dbReference>
<keyword evidence="2" id="KW-1003">Cell membrane</keyword>
<accession>A0A2T5FV76</accession>
<dbReference type="GO" id="GO:0016020">
    <property type="term" value="C:membrane"/>
    <property type="evidence" value="ECO:0007669"/>
    <property type="project" value="InterPro"/>
</dbReference>
<evidence type="ECO:0000313" key="9">
    <source>
        <dbReference type="Proteomes" id="UP000244162"/>
    </source>
</evidence>
<keyword evidence="6" id="KW-0472">Membrane</keyword>
<dbReference type="InterPro" id="IPR003439">
    <property type="entry name" value="ABC_transporter-like_ATP-bd"/>
</dbReference>
<name>A0A2T5FV76_9SPHN</name>
<feature type="domain" description="ABC transporter" evidence="7">
    <location>
        <begin position="9"/>
        <end position="251"/>
    </location>
</feature>
<proteinExistence type="predicted"/>
<dbReference type="AlphaFoldDB" id="A0A2T5FV76"/>